<feature type="transmembrane region" description="Helical" evidence="1">
    <location>
        <begin position="216"/>
        <end position="235"/>
    </location>
</feature>
<accession>A0ABY3QXA4</accession>
<sequence length="303" mass="32949">MPDVMPIVAASVALFILLWLASIALYAMPESDDYCVTNRVNSMGLVGMVKSYYLHQMGRLTSLVAIAAPAVVSKVTGVDYLVVYPVILICGMAIFLAVSVYWAGRMWTGLSWPERFLAGAMLCAASFVLAISLREMLYWISGSASYMVPALFVIIILVELVRSAANETVLSTGQIVVLSAIGFLGALANEFTPFWIVALVAGSAVYRAFYHPRPQLAGHAVMLTATFIGLAILLLSPGNAVRMAAYPEGGRSPLLSRWGCTICGSSWFGITPNLRRGPGSVSWRCFRSSWCLRNRGRRRGCWS</sequence>
<evidence type="ECO:0000313" key="2">
    <source>
        <dbReference type="EMBL" id="UFW90350.1"/>
    </source>
</evidence>
<feature type="transmembrane region" description="Helical" evidence="1">
    <location>
        <begin position="139"/>
        <end position="161"/>
    </location>
</feature>
<dbReference type="EMBL" id="CP088100">
    <property type="protein sequence ID" value="UFW90350.1"/>
    <property type="molecule type" value="Genomic_DNA"/>
</dbReference>
<evidence type="ECO:0000256" key="1">
    <source>
        <dbReference type="SAM" id="Phobius"/>
    </source>
</evidence>
<feature type="transmembrane region" description="Helical" evidence="1">
    <location>
        <begin position="168"/>
        <end position="187"/>
    </location>
</feature>
<gene>
    <name evidence="2" type="ORF">BjapCC829_18185</name>
</gene>
<feature type="transmembrane region" description="Helical" evidence="1">
    <location>
        <begin position="82"/>
        <end position="104"/>
    </location>
</feature>
<protein>
    <submittedName>
        <fullName evidence="2">DUF6056 family protein</fullName>
    </submittedName>
</protein>
<organism evidence="2 3">
    <name type="scientific">Bradyrhizobium barranii</name>
    <dbReference type="NCBI Taxonomy" id="2992140"/>
    <lineage>
        <taxon>Bacteria</taxon>
        <taxon>Pseudomonadati</taxon>
        <taxon>Pseudomonadota</taxon>
        <taxon>Alphaproteobacteria</taxon>
        <taxon>Hyphomicrobiales</taxon>
        <taxon>Nitrobacteraceae</taxon>
        <taxon>Bradyrhizobium</taxon>
    </lineage>
</organism>
<feature type="transmembrane region" description="Helical" evidence="1">
    <location>
        <begin position="7"/>
        <end position="28"/>
    </location>
</feature>
<dbReference type="Pfam" id="PF19528">
    <property type="entry name" value="DUF6056"/>
    <property type="match status" value="1"/>
</dbReference>
<reference evidence="2" key="1">
    <citation type="submission" date="2021-11" db="EMBL/GenBank/DDBJ databases">
        <title>Australian commercial rhizobial inoculants.</title>
        <authorList>
            <person name="Kohlmeier M.G."/>
            <person name="O'Hara G.W."/>
            <person name="Colombi E."/>
            <person name="Ramsay J.P."/>
            <person name="Terpolilli J."/>
        </authorList>
    </citation>
    <scope>NUCLEOTIDE SEQUENCE</scope>
    <source>
        <strain evidence="2">CC829</strain>
    </source>
</reference>
<keyword evidence="1" id="KW-1133">Transmembrane helix</keyword>
<dbReference type="Proteomes" id="UP001430990">
    <property type="component" value="Chromosome"/>
</dbReference>
<keyword evidence="3" id="KW-1185">Reference proteome</keyword>
<feature type="transmembrane region" description="Helical" evidence="1">
    <location>
        <begin position="116"/>
        <end position="133"/>
    </location>
</feature>
<name>A0ABY3QXA4_9BRAD</name>
<dbReference type="RefSeq" id="WP_231144613.1">
    <property type="nucleotide sequence ID" value="NZ_CP088100.1"/>
</dbReference>
<keyword evidence="1" id="KW-0472">Membrane</keyword>
<keyword evidence="1" id="KW-0812">Transmembrane</keyword>
<proteinExistence type="predicted"/>
<evidence type="ECO:0000313" key="3">
    <source>
        <dbReference type="Proteomes" id="UP001430990"/>
    </source>
</evidence>
<dbReference type="InterPro" id="IPR045691">
    <property type="entry name" value="DUF6056"/>
</dbReference>